<feature type="repeat" description="NHL" evidence="6">
    <location>
        <begin position="101"/>
        <end position="133"/>
    </location>
</feature>
<feature type="transmembrane region" description="Helical" evidence="7">
    <location>
        <begin position="431"/>
        <end position="449"/>
    </location>
</feature>
<dbReference type="PANTHER" id="PTHR24104:SF25">
    <property type="entry name" value="PROTEIN LIN-41"/>
    <property type="match status" value="1"/>
</dbReference>
<feature type="transmembrane region" description="Helical" evidence="7">
    <location>
        <begin position="596"/>
        <end position="620"/>
    </location>
</feature>
<dbReference type="Gene3D" id="2.120.10.30">
    <property type="entry name" value="TolB, C-terminal domain"/>
    <property type="match status" value="2"/>
</dbReference>
<dbReference type="Proteomes" id="UP000037688">
    <property type="component" value="Unassembled WGS sequence"/>
</dbReference>
<dbReference type="InterPro" id="IPR050952">
    <property type="entry name" value="TRIM-NHL_E3_ligases"/>
</dbReference>
<evidence type="ECO:0000256" key="4">
    <source>
        <dbReference type="ARBA" id="ARBA00022989"/>
    </source>
</evidence>
<keyword evidence="3" id="KW-0677">Repeat</keyword>
<reference evidence="10 11" key="1">
    <citation type="submission" date="2015-08" db="EMBL/GenBank/DDBJ databases">
        <title>Draft genome sequence of cellulolytic and xylanolytic Paenibacillus sp. A59, isolated from a decaying forest soil from Patagonia, Argentina.</title>
        <authorList>
            <person name="Ghio S."/>
            <person name="Caceres A.M."/>
            <person name="Talia P."/>
            <person name="Grasso D."/>
            <person name="Campos E."/>
        </authorList>
    </citation>
    <scope>NUCLEOTIDE SEQUENCE [LARGE SCALE GENOMIC DNA]</scope>
    <source>
        <strain evidence="10 11">A59</strain>
    </source>
</reference>
<dbReference type="Pfam" id="PF04893">
    <property type="entry name" value="Yip1"/>
    <property type="match status" value="1"/>
</dbReference>
<evidence type="ECO:0000259" key="9">
    <source>
        <dbReference type="Pfam" id="PF04893"/>
    </source>
</evidence>
<keyword evidence="2 7" id="KW-0812">Transmembrane</keyword>
<feature type="transmembrane region" description="Helical" evidence="7">
    <location>
        <begin position="632"/>
        <end position="654"/>
    </location>
</feature>
<protein>
    <recommendedName>
        <fullName evidence="9">Yip1 domain-containing protein</fullName>
    </recommendedName>
</protein>
<dbReference type="InterPro" id="IPR011042">
    <property type="entry name" value="6-blade_b-propeller_TolB-like"/>
</dbReference>
<comment type="caution">
    <text evidence="10">The sequence shown here is derived from an EMBL/GenBank/DDBJ whole genome shotgun (WGS) entry which is preliminary data.</text>
</comment>
<accession>A0A0N0C4Q7</accession>
<dbReference type="RefSeq" id="WP_053781058.1">
    <property type="nucleotide sequence ID" value="NZ_LITU01000055.1"/>
</dbReference>
<evidence type="ECO:0000256" key="8">
    <source>
        <dbReference type="SAM" id="SignalP"/>
    </source>
</evidence>
<organism evidence="10 11">
    <name type="scientific">Paenibacillus xylanivorans</name>
    <dbReference type="NCBI Taxonomy" id="1705561"/>
    <lineage>
        <taxon>Bacteria</taxon>
        <taxon>Bacillati</taxon>
        <taxon>Bacillota</taxon>
        <taxon>Bacilli</taxon>
        <taxon>Bacillales</taxon>
        <taxon>Paenibacillaceae</taxon>
        <taxon>Paenibacillus</taxon>
    </lineage>
</organism>
<sequence>MKKWLSMALIGLIALTVLPKAASASLPYWTAYYDSNQSNWFQIQPIYRPAGAYSADFGEPVDLDVASDDKVYIADKKQNRIVVLDQDGSLLRTIGEEEGSGQLSSPEGVFVTPEHAVYVADSGNQRIAVFNQNGVFQRDFKKPDTPLMGSEHFVPVKLIVDRRGVMYIQLNSSYQGLVRLNPQGEFMGYFGANKADQSMLNWLKKLVLNKDQLAKEKAALPKPITNVSLDKDGFIYTSTAGGEGKGAIRKLNAGGVDIFKNKTLENGHGIVDVAIDADAFLYNIDLDSMHINLYDRNGEAMFEFGLVSKDTQQYGILGYPTGIGVDSHHAIWISDSGTNTVHKYVRTDLGQDVLKALALYADGKYEQSKPYWEAVYARNDMYNGTFQGLGKVLLHEGRNDEALMFMKAAFDTEGYSKAFWKLRLDWLQNHFMILISSLVGGGLFLHFGIRGLRAYLRKRPLSERWQQPLADLKNFSYVMFHPYEGFYRIKEARIASWITIALLFLVLTIKLCTIYWTGFLFHPVELSEVNLLKEMGLFMIPWITWIVANYLVCSVKDGEGKFREVIQGSVYALSPYVFFSIPLLLLSNIVSLDEAIVIHVMNMVMVLWLLSMFFVMTQVIHNFEFVETIKNSAVTVFAILTIWMFGFIIFGLSFNLYDFFYELYKEVNINL</sequence>
<evidence type="ECO:0000313" key="11">
    <source>
        <dbReference type="Proteomes" id="UP000037688"/>
    </source>
</evidence>
<dbReference type="GO" id="GO:0016020">
    <property type="term" value="C:membrane"/>
    <property type="evidence" value="ECO:0007669"/>
    <property type="project" value="UniProtKB-SubCell"/>
</dbReference>
<keyword evidence="8" id="KW-0732">Signal</keyword>
<evidence type="ECO:0000313" key="10">
    <source>
        <dbReference type="EMBL" id="KOY16124.1"/>
    </source>
</evidence>
<feature type="transmembrane region" description="Helical" evidence="7">
    <location>
        <begin position="494"/>
        <end position="516"/>
    </location>
</feature>
<dbReference type="GO" id="GO:0008270">
    <property type="term" value="F:zinc ion binding"/>
    <property type="evidence" value="ECO:0007669"/>
    <property type="project" value="UniProtKB-KW"/>
</dbReference>
<dbReference type="EMBL" id="LITU01000055">
    <property type="protein sequence ID" value="KOY16124.1"/>
    <property type="molecule type" value="Genomic_DNA"/>
</dbReference>
<feature type="transmembrane region" description="Helical" evidence="7">
    <location>
        <begin position="565"/>
        <end position="590"/>
    </location>
</feature>
<dbReference type="Pfam" id="PF01436">
    <property type="entry name" value="NHL"/>
    <property type="match status" value="1"/>
</dbReference>
<dbReference type="InterPro" id="IPR006977">
    <property type="entry name" value="Yip1_dom"/>
</dbReference>
<dbReference type="CDD" id="cd05819">
    <property type="entry name" value="NHL"/>
    <property type="match status" value="1"/>
</dbReference>
<dbReference type="OrthoDB" id="9799230at2"/>
<feature type="domain" description="Yip1" evidence="9">
    <location>
        <begin position="478"/>
        <end position="643"/>
    </location>
</feature>
<evidence type="ECO:0000256" key="2">
    <source>
        <dbReference type="ARBA" id="ARBA00022692"/>
    </source>
</evidence>
<dbReference type="PATRIC" id="fig|1705561.3.peg.2327"/>
<keyword evidence="5 7" id="KW-0472">Membrane</keyword>
<evidence type="ECO:0000256" key="5">
    <source>
        <dbReference type="ARBA" id="ARBA00023136"/>
    </source>
</evidence>
<dbReference type="PANTHER" id="PTHR24104">
    <property type="entry name" value="E3 UBIQUITIN-PROTEIN LIGASE NHLRC1-RELATED"/>
    <property type="match status" value="1"/>
</dbReference>
<evidence type="ECO:0000256" key="3">
    <source>
        <dbReference type="ARBA" id="ARBA00022737"/>
    </source>
</evidence>
<feature type="transmembrane region" description="Helical" evidence="7">
    <location>
        <begin position="536"/>
        <end position="553"/>
    </location>
</feature>
<keyword evidence="4 7" id="KW-1133">Transmembrane helix</keyword>
<feature type="chain" id="PRO_5038770527" description="Yip1 domain-containing protein" evidence="8">
    <location>
        <begin position="25"/>
        <end position="671"/>
    </location>
</feature>
<feature type="signal peptide" evidence="8">
    <location>
        <begin position="1"/>
        <end position="24"/>
    </location>
</feature>
<dbReference type="AlphaFoldDB" id="A0A0N0C4Q7"/>
<dbReference type="PROSITE" id="PS51125">
    <property type="entry name" value="NHL"/>
    <property type="match status" value="1"/>
</dbReference>
<keyword evidence="11" id="KW-1185">Reference proteome</keyword>
<gene>
    <name evidence="10" type="ORF">AMS66_12175</name>
</gene>
<evidence type="ECO:0000256" key="1">
    <source>
        <dbReference type="ARBA" id="ARBA00004141"/>
    </source>
</evidence>
<dbReference type="SUPFAM" id="SSF63829">
    <property type="entry name" value="Calcium-dependent phosphotriesterase"/>
    <property type="match status" value="2"/>
</dbReference>
<evidence type="ECO:0000256" key="6">
    <source>
        <dbReference type="PROSITE-ProRule" id="PRU00504"/>
    </source>
</evidence>
<evidence type="ECO:0000256" key="7">
    <source>
        <dbReference type="SAM" id="Phobius"/>
    </source>
</evidence>
<comment type="subcellular location">
    <subcellularLocation>
        <location evidence="1">Membrane</location>
        <topology evidence="1">Multi-pass membrane protein</topology>
    </subcellularLocation>
</comment>
<name>A0A0N0C4Q7_9BACL</name>
<dbReference type="InterPro" id="IPR001258">
    <property type="entry name" value="NHL_repeat"/>
</dbReference>
<proteinExistence type="predicted"/>